<dbReference type="RefSeq" id="WP_188555474.1">
    <property type="nucleotide sequence ID" value="NZ_BMGT01000004.1"/>
</dbReference>
<accession>A0A917MA30</accession>
<organism evidence="1 2">
    <name type="scientific">Edaphobacter dinghuensis</name>
    <dbReference type="NCBI Taxonomy" id="1560005"/>
    <lineage>
        <taxon>Bacteria</taxon>
        <taxon>Pseudomonadati</taxon>
        <taxon>Acidobacteriota</taxon>
        <taxon>Terriglobia</taxon>
        <taxon>Terriglobales</taxon>
        <taxon>Acidobacteriaceae</taxon>
        <taxon>Edaphobacter</taxon>
    </lineage>
</organism>
<sequence>MSPTSLKRSHKIHSLASDLGIRTSTDPVRDIVRFCEKRVARFLKDFPDCKTLSQLLDISASKLGTKFEEIHSDDQLNDVRTRYLQCGERSFASLHEELAPDVFGITFKRLSRKPWELPYVSVIDCRLDKKYRSYYTKWHELGHLLILTDQMRLAFRRTHFGLDDKDPEESLVDVIAGAFGFLPDLIQPVAKGRPSFEGIEAIRMQLCPEASQQASIIGISRAWPTPCILLQAQLGLKRGERRDIAQGDLGFHDRPIEVLRATQVSPNNAARASSLVIFPNMRVPDRSIIHKVFTGSAVDGQAIEDLAWWESSDGSRLPAAKVLVETRGGRDDVRAIITPQ</sequence>
<dbReference type="EMBL" id="BMGT01000004">
    <property type="protein sequence ID" value="GGG87431.1"/>
    <property type="molecule type" value="Genomic_DNA"/>
</dbReference>
<protein>
    <recommendedName>
        <fullName evidence="3">IrrE N-terminal-like domain-containing protein</fullName>
    </recommendedName>
</protein>
<dbReference type="Proteomes" id="UP000647241">
    <property type="component" value="Unassembled WGS sequence"/>
</dbReference>
<dbReference type="AlphaFoldDB" id="A0A917MA30"/>
<reference evidence="1" key="1">
    <citation type="journal article" date="2014" name="Int. J. Syst. Evol. Microbiol.">
        <title>Complete genome sequence of Corynebacterium casei LMG S-19264T (=DSM 44701T), isolated from a smear-ripened cheese.</title>
        <authorList>
            <consortium name="US DOE Joint Genome Institute (JGI-PGF)"/>
            <person name="Walter F."/>
            <person name="Albersmeier A."/>
            <person name="Kalinowski J."/>
            <person name="Ruckert C."/>
        </authorList>
    </citation>
    <scope>NUCLEOTIDE SEQUENCE</scope>
    <source>
        <strain evidence="1">CGMCC 1.12997</strain>
    </source>
</reference>
<comment type="caution">
    <text evidence="1">The sequence shown here is derived from an EMBL/GenBank/DDBJ whole genome shotgun (WGS) entry which is preliminary data.</text>
</comment>
<keyword evidence="2" id="KW-1185">Reference proteome</keyword>
<gene>
    <name evidence="1" type="ORF">GCM10011585_34390</name>
</gene>
<name>A0A917MA30_9BACT</name>
<evidence type="ECO:0000313" key="2">
    <source>
        <dbReference type="Proteomes" id="UP000647241"/>
    </source>
</evidence>
<reference evidence="1" key="2">
    <citation type="submission" date="2020-09" db="EMBL/GenBank/DDBJ databases">
        <authorList>
            <person name="Sun Q."/>
            <person name="Zhou Y."/>
        </authorList>
    </citation>
    <scope>NUCLEOTIDE SEQUENCE</scope>
    <source>
        <strain evidence="1">CGMCC 1.12997</strain>
    </source>
</reference>
<evidence type="ECO:0000313" key="1">
    <source>
        <dbReference type="EMBL" id="GGG87431.1"/>
    </source>
</evidence>
<proteinExistence type="predicted"/>
<evidence type="ECO:0008006" key="3">
    <source>
        <dbReference type="Google" id="ProtNLM"/>
    </source>
</evidence>